<dbReference type="InterPro" id="IPR022301">
    <property type="entry name" value="Integral_membrane_YjbE"/>
</dbReference>
<feature type="transmembrane region" description="Helical" evidence="6">
    <location>
        <begin position="15"/>
        <end position="40"/>
    </location>
</feature>
<comment type="caution">
    <text evidence="7">The sequence shown here is derived from an EMBL/GenBank/DDBJ whole genome shotgun (WGS) entry which is preliminary data.</text>
</comment>
<evidence type="ECO:0000313" key="7">
    <source>
        <dbReference type="EMBL" id="MDC3422577.1"/>
    </source>
</evidence>
<feature type="transmembrane region" description="Helical" evidence="6">
    <location>
        <begin position="143"/>
        <end position="159"/>
    </location>
</feature>
<name>A0A9X3WM37_9BACI</name>
<feature type="transmembrane region" description="Helical" evidence="6">
    <location>
        <begin position="52"/>
        <end position="73"/>
    </location>
</feature>
<evidence type="ECO:0000256" key="4">
    <source>
        <dbReference type="ARBA" id="ARBA00022989"/>
    </source>
</evidence>
<dbReference type="PANTHER" id="PTHR30238:SF4">
    <property type="entry name" value="SLL1022 PROTEIN"/>
    <property type="match status" value="1"/>
</dbReference>
<keyword evidence="3 6" id="KW-0812">Transmembrane</keyword>
<evidence type="ECO:0000313" key="8">
    <source>
        <dbReference type="Proteomes" id="UP001145072"/>
    </source>
</evidence>
<feature type="transmembrane region" description="Helical" evidence="6">
    <location>
        <begin position="171"/>
        <end position="189"/>
    </location>
</feature>
<keyword evidence="8" id="KW-1185">Reference proteome</keyword>
<dbReference type="InterPro" id="IPR005496">
    <property type="entry name" value="Integral_membrane_TerC"/>
</dbReference>
<sequence>MDFYTPLLSEVSSGAIIALLKIIAIDIILSGDNAVVIAMATKNLPKHQQNKAILLGTAGAIILRIFFALIVIFLLKIPFVHAIGGLLLLWIAYNVLVEEEENTTIKSHSGLLRAISTIIVADAVMSLDNVVAISGAAHGDMKMIAMGVLISIPIMIFGSKMIVKAMDKFRWIAYVGSGILAWTAGEMILDDVKIKGFLNLSHGPITYIIATILMVAVLLSGYIKNKEQEYQ</sequence>
<comment type="similarity">
    <text evidence="2">Belongs to the TerC family.</text>
</comment>
<protein>
    <submittedName>
        <fullName evidence="7">TerC family protein</fullName>
    </submittedName>
</protein>
<keyword evidence="4 6" id="KW-1133">Transmembrane helix</keyword>
<dbReference type="NCBIfam" id="TIGR03717">
    <property type="entry name" value="R_switched_YjbE"/>
    <property type="match status" value="1"/>
</dbReference>
<dbReference type="Pfam" id="PF03741">
    <property type="entry name" value="TerC"/>
    <property type="match status" value="1"/>
</dbReference>
<keyword evidence="5 6" id="KW-0472">Membrane</keyword>
<dbReference type="RefSeq" id="WP_259865372.1">
    <property type="nucleotide sequence ID" value="NZ_JAMQJZ010000023.1"/>
</dbReference>
<evidence type="ECO:0000256" key="6">
    <source>
        <dbReference type="SAM" id="Phobius"/>
    </source>
</evidence>
<dbReference type="GO" id="GO:0016020">
    <property type="term" value="C:membrane"/>
    <property type="evidence" value="ECO:0007669"/>
    <property type="project" value="UniProtKB-SubCell"/>
</dbReference>
<evidence type="ECO:0000256" key="1">
    <source>
        <dbReference type="ARBA" id="ARBA00004141"/>
    </source>
</evidence>
<gene>
    <name evidence="7" type="ORF">NC661_19675</name>
</gene>
<evidence type="ECO:0000256" key="5">
    <source>
        <dbReference type="ARBA" id="ARBA00023136"/>
    </source>
</evidence>
<dbReference type="EMBL" id="JAMQJZ010000023">
    <property type="protein sequence ID" value="MDC3422577.1"/>
    <property type="molecule type" value="Genomic_DNA"/>
</dbReference>
<feature type="transmembrane region" description="Helical" evidence="6">
    <location>
        <begin position="204"/>
        <end position="223"/>
    </location>
</feature>
<accession>A0A9X3WM37</accession>
<organism evidence="7 8">
    <name type="scientific">Aquibacillus koreensis</name>
    <dbReference type="NCBI Taxonomy" id="279446"/>
    <lineage>
        <taxon>Bacteria</taxon>
        <taxon>Bacillati</taxon>
        <taxon>Bacillota</taxon>
        <taxon>Bacilli</taxon>
        <taxon>Bacillales</taxon>
        <taxon>Bacillaceae</taxon>
        <taxon>Aquibacillus</taxon>
    </lineage>
</organism>
<dbReference type="Proteomes" id="UP001145072">
    <property type="component" value="Unassembled WGS sequence"/>
</dbReference>
<dbReference type="AlphaFoldDB" id="A0A9X3WM37"/>
<comment type="subcellular location">
    <subcellularLocation>
        <location evidence="1">Membrane</location>
        <topology evidence="1">Multi-pass membrane protein</topology>
    </subcellularLocation>
</comment>
<feature type="transmembrane region" description="Helical" evidence="6">
    <location>
        <begin position="79"/>
        <end position="97"/>
    </location>
</feature>
<proteinExistence type="inferred from homology"/>
<dbReference type="PANTHER" id="PTHR30238">
    <property type="entry name" value="MEMBRANE BOUND PREDICTED REDOX MODULATOR"/>
    <property type="match status" value="1"/>
</dbReference>
<evidence type="ECO:0000256" key="2">
    <source>
        <dbReference type="ARBA" id="ARBA00007511"/>
    </source>
</evidence>
<reference evidence="7" key="1">
    <citation type="submission" date="2022-06" db="EMBL/GenBank/DDBJ databases">
        <title>Aquibacillus sp. a new bacterium isolated from soil saline samples.</title>
        <authorList>
            <person name="Galisteo C."/>
            <person name="De La Haba R."/>
            <person name="Sanchez-Porro C."/>
            <person name="Ventosa A."/>
        </authorList>
    </citation>
    <scope>NUCLEOTIDE SEQUENCE</scope>
    <source>
        <strain evidence="7">JCM 12387</strain>
    </source>
</reference>
<evidence type="ECO:0000256" key="3">
    <source>
        <dbReference type="ARBA" id="ARBA00022692"/>
    </source>
</evidence>